<comment type="caution">
    <text evidence="8">The sequence shown here is derived from an EMBL/GenBank/DDBJ whole genome shotgun (WGS) entry which is preliminary data.</text>
</comment>
<dbReference type="RefSeq" id="WP_045296078.1">
    <property type="nucleotide sequence ID" value="NZ_JYJA01000010.1"/>
</dbReference>
<dbReference type="InterPro" id="IPR010488">
    <property type="entry name" value="Zeta_toxin_domain"/>
</dbReference>
<sequence length="341" mass="36033">MSGAGLEEAAREEILRRDILPLYFPDSPTAQDEASSFVLVAGQPGAGRGRAVSALRGEGAGEVAVVTGDGLRAFHPDAARPIGVDPEGDAVISQTVATWVSACIRYAREHHRSLALEGTFANAAAAAGTAERFAAAGFATRVVVVESRRAESLLSVTSSHLRDVQAGRPTRFISRDVHDAGLEATRVLVASLEETAWADRVTVLGRNGRTVFDRNRTDAVSGFVGAGAALRDTQSTRMGRFDATQWLSELHHTTQFAATARDLPDAVVELLVDLHETSLREVIPQLHVPAMGKFATAMEHKTVAALVALRQSLPTAAAAPRVDVTAPVISPAGPERGGLSR</sequence>
<evidence type="ECO:0000313" key="9">
    <source>
        <dbReference type="Proteomes" id="UP000034098"/>
    </source>
</evidence>
<evidence type="ECO:0000256" key="3">
    <source>
        <dbReference type="ARBA" id="ARBA00022741"/>
    </source>
</evidence>
<dbReference type="GO" id="GO:0005524">
    <property type="term" value="F:ATP binding"/>
    <property type="evidence" value="ECO:0007669"/>
    <property type="project" value="UniProtKB-KW"/>
</dbReference>
<gene>
    <name evidence="8" type="ORF">RS82_00049</name>
</gene>
<dbReference type="AlphaFoldDB" id="A0A0M2HGF9"/>
<reference evidence="8 9" key="1">
    <citation type="submission" date="2015-02" db="EMBL/GenBank/DDBJ databases">
        <title>Draft genome sequences of ten Microbacterium spp. with emphasis on heavy metal contaminated environments.</title>
        <authorList>
            <person name="Corretto E."/>
        </authorList>
    </citation>
    <scope>NUCLEOTIDE SEQUENCE [LARGE SCALE GENOMIC DNA]</scope>
    <source>
        <strain evidence="8 9">DSM 8608</strain>
    </source>
</reference>
<feature type="domain" description="Zeta toxin" evidence="7">
    <location>
        <begin position="30"/>
        <end position="215"/>
    </location>
</feature>
<dbReference type="Pfam" id="PF06414">
    <property type="entry name" value="Zeta_toxin"/>
    <property type="match status" value="1"/>
</dbReference>
<evidence type="ECO:0000256" key="4">
    <source>
        <dbReference type="ARBA" id="ARBA00022840"/>
    </source>
</evidence>
<evidence type="ECO:0000313" key="8">
    <source>
        <dbReference type="EMBL" id="KJL45769.1"/>
    </source>
</evidence>
<comment type="catalytic activity">
    <reaction evidence="6">
        <text>UDP-N-acetyl-alpha-D-glucosamine + ATP = UDP-N-acetyl-alpha-D-glucosamine 3'-phosphate + ADP + H(+)</text>
        <dbReference type="Rhea" id="RHEA:32671"/>
        <dbReference type="ChEBI" id="CHEBI:15378"/>
        <dbReference type="ChEBI" id="CHEBI:30616"/>
        <dbReference type="ChEBI" id="CHEBI:57705"/>
        <dbReference type="ChEBI" id="CHEBI:64353"/>
        <dbReference type="ChEBI" id="CHEBI:456216"/>
        <dbReference type="EC" id="2.7.1.176"/>
    </reaction>
</comment>
<keyword evidence="4" id="KW-0067">ATP-binding</keyword>
<dbReference type="InterPro" id="IPR027417">
    <property type="entry name" value="P-loop_NTPase"/>
</dbReference>
<evidence type="ECO:0000256" key="6">
    <source>
        <dbReference type="ARBA" id="ARBA00048178"/>
    </source>
</evidence>
<dbReference type="OrthoDB" id="5063868at2"/>
<name>A0A0M2HGF9_MICTR</name>
<keyword evidence="3" id="KW-0547">Nucleotide-binding</keyword>
<dbReference type="EC" id="2.7.1.176" evidence="2"/>
<evidence type="ECO:0000256" key="5">
    <source>
        <dbReference type="ARBA" id="ARBA00032897"/>
    </source>
</evidence>
<evidence type="ECO:0000259" key="7">
    <source>
        <dbReference type="Pfam" id="PF06414"/>
    </source>
</evidence>
<evidence type="ECO:0000256" key="1">
    <source>
        <dbReference type="ARBA" id="ARBA00009104"/>
    </source>
</evidence>
<accession>A0A0M2HGF9</accession>
<evidence type="ECO:0000256" key="2">
    <source>
        <dbReference type="ARBA" id="ARBA00011963"/>
    </source>
</evidence>
<dbReference type="Proteomes" id="UP000034098">
    <property type="component" value="Unassembled WGS sequence"/>
</dbReference>
<dbReference type="PATRIC" id="fig|69370.6.peg.50"/>
<comment type="similarity">
    <text evidence="1">Belongs to the zeta toxin family.</text>
</comment>
<protein>
    <recommendedName>
        <fullName evidence="5">UDP-N-acetylglucosamine kinase</fullName>
        <ecNumber evidence="2">2.7.1.176</ecNumber>
    </recommendedName>
    <alternativeName>
        <fullName evidence="5">UDP-N-acetylglucosamine kinase</fullName>
    </alternativeName>
</protein>
<keyword evidence="9" id="KW-1185">Reference proteome</keyword>
<dbReference type="Gene3D" id="3.40.50.300">
    <property type="entry name" value="P-loop containing nucleotide triphosphate hydrolases"/>
    <property type="match status" value="1"/>
</dbReference>
<organism evidence="8 9">
    <name type="scientific">Microbacterium trichothecenolyticum</name>
    <name type="common">Aureobacterium trichothecenolyticum</name>
    <dbReference type="NCBI Taxonomy" id="69370"/>
    <lineage>
        <taxon>Bacteria</taxon>
        <taxon>Bacillati</taxon>
        <taxon>Actinomycetota</taxon>
        <taxon>Actinomycetes</taxon>
        <taxon>Micrococcales</taxon>
        <taxon>Microbacteriaceae</taxon>
        <taxon>Microbacterium</taxon>
    </lineage>
</organism>
<proteinExistence type="inferred from homology"/>
<dbReference type="GO" id="GO:0016301">
    <property type="term" value="F:kinase activity"/>
    <property type="evidence" value="ECO:0007669"/>
    <property type="project" value="InterPro"/>
</dbReference>
<dbReference type="EMBL" id="JYJA01000010">
    <property type="protein sequence ID" value="KJL45769.1"/>
    <property type="molecule type" value="Genomic_DNA"/>
</dbReference>